<feature type="domain" description="NAD(P)-binding" evidence="1">
    <location>
        <begin position="11"/>
        <end position="314"/>
    </location>
</feature>
<evidence type="ECO:0000259" key="1">
    <source>
        <dbReference type="Pfam" id="PF16363"/>
    </source>
</evidence>
<dbReference type="Proteomes" id="UP001302494">
    <property type="component" value="Chromosome"/>
</dbReference>
<dbReference type="SUPFAM" id="SSF51735">
    <property type="entry name" value="NAD(P)-binding Rossmann-fold domains"/>
    <property type="match status" value="1"/>
</dbReference>
<dbReference type="EC" id="4.2.1.47" evidence="2"/>
<dbReference type="Gene3D" id="3.40.50.720">
    <property type="entry name" value="NAD(P)-binding Rossmann-like Domain"/>
    <property type="match status" value="1"/>
</dbReference>
<organism evidence="2 3">
    <name type="scientific">Candidatus Nitrospira neomarina</name>
    <dbReference type="NCBI Taxonomy" id="3020899"/>
    <lineage>
        <taxon>Bacteria</taxon>
        <taxon>Pseudomonadati</taxon>
        <taxon>Nitrospirota</taxon>
        <taxon>Nitrospiria</taxon>
        <taxon>Nitrospirales</taxon>
        <taxon>Nitrospiraceae</taxon>
        <taxon>Nitrospira</taxon>
    </lineage>
</organism>
<dbReference type="InterPro" id="IPR036291">
    <property type="entry name" value="NAD(P)-bd_dom_sf"/>
</dbReference>
<dbReference type="AlphaFoldDB" id="A0AA96GFZ8"/>
<dbReference type="Gene3D" id="3.90.25.10">
    <property type="entry name" value="UDP-galactose 4-epimerase, domain 1"/>
    <property type="match status" value="1"/>
</dbReference>
<dbReference type="KEGG" id="nneo:PQG83_11060"/>
<protein>
    <submittedName>
        <fullName evidence="2">GDP-mannose 4,6-dehydratase</fullName>
        <ecNumber evidence="2">4.2.1.47</ecNumber>
    </submittedName>
</protein>
<dbReference type="Pfam" id="PF16363">
    <property type="entry name" value="GDP_Man_Dehyd"/>
    <property type="match status" value="1"/>
</dbReference>
<dbReference type="InterPro" id="IPR016040">
    <property type="entry name" value="NAD(P)-bd_dom"/>
</dbReference>
<dbReference type="EMBL" id="CP116968">
    <property type="protein sequence ID" value="WNM60302.1"/>
    <property type="molecule type" value="Genomic_DNA"/>
</dbReference>
<gene>
    <name evidence="2" type="ORF">PQG83_11060</name>
</gene>
<dbReference type="GO" id="GO:0008446">
    <property type="term" value="F:GDP-mannose 4,6-dehydratase activity"/>
    <property type="evidence" value="ECO:0007669"/>
    <property type="project" value="UniProtKB-EC"/>
</dbReference>
<sequence length="331" mass="37134">MSMMWSESRVLVTGATGIVGSWLVKSLLEKGAFVATLVRDWNPQSELIRSGDVQRTTVVSGELENYQALERAISENDIDTVFHLAAQPLVGIALRSPLPTFEANIRGSYHVLEACRIHKNLVKRIVVASSDKAYGDVEVLPYTEDMPPLGRFPYDVSKSCTDLLARSYSQTYDLPVTIARCGNIYGGGDLNWSRIVPGTIRSFLKQESPIIRSDGKFTRDYIFVLDVVQAYMLLALHAQEEGVRGEAFNFSGEQPWTVLDVVSEIQNLMECHQLAPIVMNQANAEIRDQYLDSSKAKRILNWAPLYNLGKGLAETIAWYKEFLEQKSTTKY</sequence>
<dbReference type="PANTHER" id="PTHR43000">
    <property type="entry name" value="DTDP-D-GLUCOSE 4,6-DEHYDRATASE-RELATED"/>
    <property type="match status" value="1"/>
</dbReference>
<keyword evidence="2" id="KW-0456">Lyase</keyword>
<evidence type="ECO:0000313" key="3">
    <source>
        <dbReference type="Proteomes" id="UP001302494"/>
    </source>
</evidence>
<accession>A0AA96GFZ8</accession>
<reference evidence="2 3" key="1">
    <citation type="submission" date="2023-01" db="EMBL/GenBank/DDBJ databases">
        <title>Cultivation and genomic characterization of new, ubiquitous marine nitrite-oxidizing bacteria from the Nitrospirales.</title>
        <authorList>
            <person name="Mueller A.J."/>
            <person name="Daebeler A."/>
            <person name="Herbold C.W."/>
            <person name="Kirkegaard R.H."/>
            <person name="Daims H."/>
        </authorList>
    </citation>
    <scope>NUCLEOTIDE SEQUENCE [LARGE SCALE GENOMIC DNA]</scope>
    <source>
        <strain evidence="2 3">DK</strain>
    </source>
</reference>
<name>A0AA96GFZ8_9BACT</name>
<proteinExistence type="predicted"/>
<evidence type="ECO:0000313" key="2">
    <source>
        <dbReference type="EMBL" id="WNM60302.1"/>
    </source>
</evidence>
<keyword evidence="3" id="KW-1185">Reference proteome</keyword>